<dbReference type="InterPro" id="IPR000914">
    <property type="entry name" value="SBP_5_dom"/>
</dbReference>
<keyword evidence="6" id="KW-1185">Reference proteome</keyword>
<dbReference type="Proteomes" id="UP000248021">
    <property type="component" value="Unassembled WGS sequence"/>
</dbReference>
<dbReference type="AlphaFoldDB" id="A0A2V3UJB2"/>
<protein>
    <submittedName>
        <fullName evidence="5">Peptide/nickel transport system substrate-binding protein</fullName>
    </submittedName>
</protein>
<dbReference type="RefSeq" id="WP_110372888.1">
    <property type="nucleotide sequence ID" value="NZ_JAHBRY010000001.1"/>
</dbReference>
<evidence type="ECO:0000256" key="2">
    <source>
        <dbReference type="ARBA" id="ARBA00005695"/>
    </source>
</evidence>
<organism evidence="5 6">
    <name type="scientific">Chelatococcus asaccharovorans</name>
    <dbReference type="NCBI Taxonomy" id="28210"/>
    <lineage>
        <taxon>Bacteria</taxon>
        <taxon>Pseudomonadati</taxon>
        <taxon>Pseudomonadota</taxon>
        <taxon>Alphaproteobacteria</taxon>
        <taxon>Hyphomicrobiales</taxon>
        <taxon>Chelatococcaceae</taxon>
        <taxon>Chelatococcus</taxon>
    </lineage>
</organism>
<dbReference type="Gene3D" id="3.90.76.10">
    <property type="entry name" value="Dipeptide-binding Protein, Domain 1"/>
    <property type="match status" value="1"/>
</dbReference>
<sequence>MLISRRGLIAGAPATALMLANRKAFAQIAGKKGGDIIVGIGSPIPSLDIMGTTDDVGRIINLHLYEALVTRDEKLQPSAGLAESWDISPDGLTYTFKLRKGVKFHNGKEMTATDVKASIERYQRMSLRRRYLDQIAEVSIVDPGTVAVKLKAPQPLFLNNFSQPEVLVAILPAEDGDKDPGKTSFIGTGPYKLVENKADSHVKLARFDDYALDTRYPGPSGYGGRKDALFDTLTFRIIAEPSAMVAAIETGEIHLADLVPEHAVPGLKNNTALTVINRMPTAMQNMNMNMAVAPMDKLPFRQAIASILDMDEILAGASDGNYRLNPYLQYPGYPLYPEGVKAPLYNIKNAEKAKKLVAESGYKDEVIQIIGASTFPWHSNTALIVSEQLKSIGIKTQIETMDWPAVVALRVKKTGWSLNPGQFGTGPWLGDPVLSIGDLGGKTSANNVEDPVLAQMVADMQLKPTAEERKEAWYKAQQHIIDNVLSIKLGDIGQTQVRSNKVVGFTPFRTTRLWGVSFA</sequence>
<proteinExistence type="inferred from homology"/>
<dbReference type="SUPFAM" id="SSF53850">
    <property type="entry name" value="Periplasmic binding protein-like II"/>
    <property type="match status" value="1"/>
</dbReference>
<dbReference type="InterPro" id="IPR039424">
    <property type="entry name" value="SBP_5"/>
</dbReference>
<evidence type="ECO:0000256" key="1">
    <source>
        <dbReference type="ARBA" id="ARBA00004418"/>
    </source>
</evidence>
<dbReference type="Gene3D" id="3.40.190.10">
    <property type="entry name" value="Periplasmic binding protein-like II"/>
    <property type="match status" value="1"/>
</dbReference>
<keyword evidence="3" id="KW-0732">Signal</keyword>
<dbReference type="PANTHER" id="PTHR30290">
    <property type="entry name" value="PERIPLASMIC BINDING COMPONENT OF ABC TRANSPORTER"/>
    <property type="match status" value="1"/>
</dbReference>
<evidence type="ECO:0000313" key="6">
    <source>
        <dbReference type="Proteomes" id="UP000248021"/>
    </source>
</evidence>
<evidence type="ECO:0000313" key="5">
    <source>
        <dbReference type="EMBL" id="PXW64860.1"/>
    </source>
</evidence>
<name>A0A2V3UJB2_9HYPH</name>
<evidence type="ECO:0000259" key="4">
    <source>
        <dbReference type="Pfam" id="PF00496"/>
    </source>
</evidence>
<dbReference type="PANTHER" id="PTHR30290:SF38">
    <property type="entry name" value="D,D-DIPEPTIDE-BINDING PERIPLASMIC PROTEIN DDPA-RELATED"/>
    <property type="match status" value="1"/>
</dbReference>
<comment type="subcellular location">
    <subcellularLocation>
        <location evidence="1">Periplasm</location>
    </subcellularLocation>
</comment>
<dbReference type="PROSITE" id="PS01040">
    <property type="entry name" value="SBP_BACTERIAL_5"/>
    <property type="match status" value="1"/>
</dbReference>
<dbReference type="InterPro" id="IPR023765">
    <property type="entry name" value="SBP_5_CS"/>
</dbReference>
<dbReference type="EMBL" id="QJJK01000001">
    <property type="protein sequence ID" value="PXW64860.1"/>
    <property type="molecule type" value="Genomic_DNA"/>
</dbReference>
<reference evidence="5 6" key="1">
    <citation type="submission" date="2018-05" db="EMBL/GenBank/DDBJ databases">
        <title>Genomic Encyclopedia of Type Strains, Phase IV (KMG-IV): sequencing the most valuable type-strain genomes for metagenomic binning, comparative biology and taxonomic classification.</title>
        <authorList>
            <person name="Goeker M."/>
        </authorList>
    </citation>
    <scope>NUCLEOTIDE SEQUENCE [LARGE SCALE GENOMIC DNA]</scope>
    <source>
        <strain evidence="5 6">DSM 6462</strain>
    </source>
</reference>
<dbReference type="OrthoDB" id="9803988at2"/>
<dbReference type="GO" id="GO:0015833">
    <property type="term" value="P:peptide transport"/>
    <property type="evidence" value="ECO:0007669"/>
    <property type="project" value="TreeGrafter"/>
</dbReference>
<dbReference type="Pfam" id="PF00496">
    <property type="entry name" value="SBP_bac_5"/>
    <property type="match status" value="1"/>
</dbReference>
<dbReference type="InterPro" id="IPR030678">
    <property type="entry name" value="Peptide/Ni-bd"/>
</dbReference>
<evidence type="ECO:0000256" key="3">
    <source>
        <dbReference type="ARBA" id="ARBA00022729"/>
    </source>
</evidence>
<dbReference type="Gene3D" id="3.10.105.10">
    <property type="entry name" value="Dipeptide-binding Protein, Domain 3"/>
    <property type="match status" value="1"/>
</dbReference>
<comment type="caution">
    <text evidence="5">The sequence shown here is derived from an EMBL/GenBank/DDBJ whole genome shotgun (WGS) entry which is preliminary data.</text>
</comment>
<gene>
    <name evidence="5" type="ORF">C7450_101619</name>
</gene>
<dbReference type="GO" id="GO:0043190">
    <property type="term" value="C:ATP-binding cassette (ABC) transporter complex"/>
    <property type="evidence" value="ECO:0007669"/>
    <property type="project" value="InterPro"/>
</dbReference>
<dbReference type="GO" id="GO:0030288">
    <property type="term" value="C:outer membrane-bounded periplasmic space"/>
    <property type="evidence" value="ECO:0007669"/>
    <property type="project" value="UniProtKB-ARBA"/>
</dbReference>
<dbReference type="GO" id="GO:1904680">
    <property type="term" value="F:peptide transmembrane transporter activity"/>
    <property type="evidence" value="ECO:0007669"/>
    <property type="project" value="TreeGrafter"/>
</dbReference>
<accession>A0A2V3UJB2</accession>
<comment type="similarity">
    <text evidence="2">Belongs to the bacterial solute-binding protein 5 family.</text>
</comment>
<dbReference type="PIRSF" id="PIRSF002741">
    <property type="entry name" value="MppA"/>
    <property type="match status" value="1"/>
</dbReference>
<feature type="domain" description="Solute-binding protein family 5" evidence="4">
    <location>
        <begin position="77"/>
        <end position="435"/>
    </location>
</feature>